<dbReference type="PRINTS" id="PR00085">
    <property type="entry name" value="THFDHDRGNASE"/>
</dbReference>
<dbReference type="EC" id="1.5.1.5" evidence="12"/>
<dbReference type="Gene3D" id="3.40.50.10860">
    <property type="entry name" value="Leucine Dehydrogenase, chain A, domain 1"/>
    <property type="match status" value="1"/>
</dbReference>
<evidence type="ECO:0000256" key="12">
    <source>
        <dbReference type="HAMAP-Rule" id="MF_01576"/>
    </source>
</evidence>
<evidence type="ECO:0000256" key="10">
    <source>
        <dbReference type="ARBA" id="ARBA00023167"/>
    </source>
</evidence>
<protein>
    <recommendedName>
        <fullName evidence="12">Bifunctional protein FolD</fullName>
    </recommendedName>
    <domain>
        <recommendedName>
            <fullName evidence="12">Methylenetetrahydrofolate dehydrogenase</fullName>
            <ecNumber evidence="12">1.5.1.5</ecNumber>
        </recommendedName>
    </domain>
    <domain>
        <recommendedName>
            <fullName evidence="12">Methenyltetrahydrofolate cyclohydrolase</fullName>
            <ecNumber evidence="12">3.5.4.9</ecNumber>
        </recommendedName>
    </domain>
</protein>
<dbReference type="GO" id="GO:0000105">
    <property type="term" value="P:L-histidine biosynthetic process"/>
    <property type="evidence" value="ECO:0007669"/>
    <property type="project" value="UniProtKB-KW"/>
</dbReference>
<reference evidence="15" key="1">
    <citation type="journal article" date="2014" name="Int. J. Syst. Evol. Microbiol.">
        <title>Complete genome sequence of Corynebacterium casei LMG S-19264T (=DSM 44701T), isolated from a smear-ripened cheese.</title>
        <authorList>
            <consortium name="US DOE Joint Genome Institute (JGI-PGF)"/>
            <person name="Walter F."/>
            <person name="Albersmeier A."/>
            <person name="Kalinowski J."/>
            <person name="Ruckert C."/>
        </authorList>
    </citation>
    <scope>NUCLEOTIDE SEQUENCE</scope>
    <source>
        <strain evidence="15">VKM B-2484</strain>
    </source>
</reference>
<dbReference type="Gene3D" id="3.40.50.720">
    <property type="entry name" value="NAD(P)-binding Rossmann-like Domain"/>
    <property type="match status" value="1"/>
</dbReference>
<proteinExistence type="inferred from homology"/>
<keyword evidence="11 12" id="KW-0511">Multifunctional enzyme</keyword>
<comment type="similarity">
    <text evidence="12">Belongs to the tetrahydrofolate dehydrogenase/cyclohydrolase family.</text>
</comment>
<reference evidence="15" key="2">
    <citation type="submission" date="2023-01" db="EMBL/GenBank/DDBJ databases">
        <authorList>
            <person name="Sun Q."/>
            <person name="Evtushenko L."/>
        </authorList>
    </citation>
    <scope>NUCLEOTIDE SEQUENCE</scope>
    <source>
        <strain evidence="15">VKM B-2484</strain>
    </source>
</reference>
<dbReference type="SUPFAM" id="SSF51735">
    <property type="entry name" value="NAD(P)-binding Rossmann-fold domains"/>
    <property type="match status" value="1"/>
</dbReference>
<keyword evidence="5 12" id="KW-0658">Purine biosynthesis</keyword>
<keyword evidence="4 12" id="KW-0028">Amino-acid biosynthesis</keyword>
<evidence type="ECO:0000256" key="11">
    <source>
        <dbReference type="ARBA" id="ARBA00023268"/>
    </source>
</evidence>
<dbReference type="InterPro" id="IPR046346">
    <property type="entry name" value="Aminoacid_DH-like_N_sf"/>
</dbReference>
<keyword evidence="16" id="KW-1185">Reference proteome</keyword>
<dbReference type="GO" id="GO:0005829">
    <property type="term" value="C:cytosol"/>
    <property type="evidence" value="ECO:0007669"/>
    <property type="project" value="TreeGrafter"/>
</dbReference>
<keyword evidence="10 12" id="KW-0486">Methionine biosynthesis</keyword>
<dbReference type="InterPro" id="IPR020630">
    <property type="entry name" value="THF_DH/CycHdrlase_cat_dom"/>
</dbReference>
<evidence type="ECO:0000256" key="2">
    <source>
        <dbReference type="ARBA" id="ARBA00011738"/>
    </source>
</evidence>
<comment type="function">
    <text evidence="12">Catalyzes the oxidation of 5,10-methylenetetrahydrofolate to 5,10-methenyltetrahydrofolate and then the hydrolysis of 5,10-methenyltetrahydrofolate to 10-formyltetrahydrofolate.</text>
</comment>
<keyword evidence="3 12" id="KW-0554">One-carbon metabolism</keyword>
<dbReference type="CDD" id="cd01080">
    <property type="entry name" value="NAD_bind_m-THF_DH_Cyclohyd"/>
    <property type="match status" value="1"/>
</dbReference>
<dbReference type="GO" id="GO:0009086">
    <property type="term" value="P:methionine biosynthetic process"/>
    <property type="evidence" value="ECO:0007669"/>
    <property type="project" value="UniProtKB-KW"/>
</dbReference>
<organism evidence="15 16">
    <name type="scientific">Ancylobacter dichloromethanicus</name>
    <dbReference type="NCBI Taxonomy" id="518825"/>
    <lineage>
        <taxon>Bacteria</taxon>
        <taxon>Pseudomonadati</taxon>
        <taxon>Pseudomonadota</taxon>
        <taxon>Alphaproteobacteria</taxon>
        <taxon>Hyphomicrobiales</taxon>
        <taxon>Xanthobacteraceae</taxon>
        <taxon>Ancylobacter</taxon>
    </lineage>
</organism>
<sequence length="301" mass="31784">MNATIIDGRKEAALLRERLRPGIETFLREAGRAPGLAVVLVGNDPASEIYVQTKARHARSVGMTSFEYRLEYSSGEDEVLALVDRLNNDPMIDGILVQLPLPSHLSKARILQRINPQKDVDGFHPVNAGLLAVDEPGIVPCTPKGCLHLVRRVCPDVTGCDVVVIGSSTVVGRPAAQLFLNARCSVAVTHIDTHDVPAYTRNADIVVSATGVPGLVKASWIKPGAIVIDVGITRIHGADGKGRIVGDVDFDEVRKTAGAITPVPGGVGPMTVAMLLENTWACALARHGGGAANVPADSPDQ</sequence>
<comment type="pathway">
    <text evidence="1 12">One-carbon metabolism; tetrahydrofolate interconversion.</text>
</comment>
<accession>A0A9W6N0B6</accession>
<comment type="subunit">
    <text evidence="2 12">Homodimer.</text>
</comment>
<dbReference type="PANTHER" id="PTHR48099">
    <property type="entry name" value="C-1-TETRAHYDROFOLATE SYNTHASE, CYTOPLASMIC-RELATED"/>
    <property type="match status" value="1"/>
</dbReference>
<dbReference type="EC" id="3.5.4.9" evidence="12"/>
<dbReference type="HAMAP" id="MF_01576">
    <property type="entry name" value="THF_DHG_CYH"/>
    <property type="match status" value="1"/>
</dbReference>
<keyword evidence="6 12" id="KW-0378">Hydrolase</keyword>
<evidence type="ECO:0000256" key="1">
    <source>
        <dbReference type="ARBA" id="ARBA00004777"/>
    </source>
</evidence>
<dbReference type="RefSeq" id="WP_213375919.1">
    <property type="nucleotide sequence ID" value="NZ_BSFJ01000031.1"/>
</dbReference>
<dbReference type="GO" id="GO:0004477">
    <property type="term" value="F:methenyltetrahydrofolate cyclohydrolase activity"/>
    <property type="evidence" value="ECO:0007669"/>
    <property type="project" value="UniProtKB-UniRule"/>
</dbReference>
<feature type="binding site" evidence="12">
    <location>
        <begin position="166"/>
        <end position="168"/>
    </location>
    <ligand>
        <name>NADP(+)</name>
        <dbReference type="ChEBI" id="CHEBI:58349"/>
    </ligand>
</feature>
<keyword evidence="7 12" id="KW-0521">NADP</keyword>
<dbReference type="PANTHER" id="PTHR48099:SF5">
    <property type="entry name" value="C-1-TETRAHYDROFOLATE SYNTHASE, CYTOPLASMIC"/>
    <property type="match status" value="1"/>
</dbReference>
<dbReference type="PROSITE" id="PS00767">
    <property type="entry name" value="THF_DHG_CYH_2"/>
    <property type="match status" value="1"/>
</dbReference>
<name>A0A9W6N0B6_9HYPH</name>
<evidence type="ECO:0000256" key="4">
    <source>
        <dbReference type="ARBA" id="ARBA00022605"/>
    </source>
</evidence>
<dbReference type="EMBL" id="BSFJ01000031">
    <property type="protein sequence ID" value="GLK73629.1"/>
    <property type="molecule type" value="Genomic_DNA"/>
</dbReference>
<dbReference type="AlphaFoldDB" id="A0A9W6N0B6"/>
<dbReference type="InterPro" id="IPR000672">
    <property type="entry name" value="THF_DH/CycHdrlase"/>
</dbReference>
<evidence type="ECO:0000313" key="15">
    <source>
        <dbReference type="EMBL" id="GLK73629.1"/>
    </source>
</evidence>
<comment type="catalytic activity">
    <reaction evidence="12">
        <text>(6R)-5,10-methenyltetrahydrofolate + H2O = (6R)-10-formyltetrahydrofolate + H(+)</text>
        <dbReference type="Rhea" id="RHEA:23700"/>
        <dbReference type="ChEBI" id="CHEBI:15377"/>
        <dbReference type="ChEBI" id="CHEBI:15378"/>
        <dbReference type="ChEBI" id="CHEBI:57455"/>
        <dbReference type="ChEBI" id="CHEBI:195366"/>
        <dbReference type="EC" id="3.5.4.9"/>
    </reaction>
</comment>
<dbReference type="InterPro" id="IPR020867">
    <property type="entry name" value="THF_DH/CycHdrlase_CS"/>
</dbReference>
<evidence type="ECO:0000256" key="6">
    <source>
        <dbReference type="ARBA" id="ARBA00022801"/>
    </source>
</evidence>
<feature type="binding site" evidence="12">
    <location>
        <position position="232"/>
    </location>
    <ligand>
        <name>NADP(+)</name>
        <dbReference type="ChEBI" id="CHEBI:58349"/>
    </ligand>
</feature>
<feature type="domain" description="Tetrahydrofolate dehydrogenase/cyclohydrolase NAD(P)-binding" evidence="14">
    <location>
        <begin position="140"/>
        <end position="283"/>
    </location>
</feature>
<evidence type="ECO:0000256" key="7">
    <source>
        <dbReference type="ARBA" id="ARBA00022857"/>
    </source>
</evidence>
<evidence type="ECO:0000259" key="14">
    <source>
        <dbReference type="Pfam" id="PF02882"/>
    </source>
</evidence>
<dbReference type="PROSITE" id="PS00766">
    <property type="entry name" value="THF_DHG_CYH_1"/>
    <property type="match status" value="1"/>
</dbReference>
<evidence type="ECO:0000256" key="3">
    <source>
        <dbReference type="ARBA" id="ARBA00022563"/>
    </source>
</evidence>
<dbReference type="GO" id="GO:0035999">
    <property type="term" value="P:tetrahydrofolate interconversion"/>
    <property type="evidence" value="ECO:0007669"/>
    <property type="project" value="UniProtKB-UniRule"/>
</dbReference>
<dbReference type="InterPro" id="IPR020631">
    <property type="entry name" value="THF_DH/CycHdrlase_NAD-bd_dom"/>
</dbReference>
<comment type="catalytic activity">
    <reaction evidence="12">
        <text>(6R)-5,10-methylene-5,6,7,8-tetrahydrofolate + NADP(+) = (6R)-5,10-methenyltetrahydrofolate + NADPH</text>
        <dbReference type="Rhea" id="RHEA:22812"/>
        <dbReference type="ChEBI" id="CHEBI:15636"/>
        <dbReference type="ChEBI" id="CHEBI:57455"/>
        <dbReference type="ChEBI" id="CHEBI:57783"/>
        <dbReference type="ChEBI" id="CHEBI:58349"/>
        <dbReference type="EC" id="1.5.1.5"/>
    </reaction>
</comment>
<evidence type="ECO:0000259" key="13">
    <source>
        <dbReference type="Pfam" id="PF00763"/>
    </source>
</evidence>
<dbReference type="SUPFAM" id="SSF53223">
    <property type="entry name" value="Aminoacid dehydrogenase-like, N-terminal domain"/>
    <property type="match status" value="1"/>
</dbReference>
<keyword evidence="8 12" id="KW-0560">Oxidoreductase</keyword>
<dbReference type="Proteomes" id="UP001143370">
    <property type="component" value="Unassembled WGS sequence"/>
</dbReference>
<dbReference type="GO" id="GO:0004488">
    <property type="term" value="F:methylenetetrahydrofolate dehydrogenase (NADP+) activity"/>
    <property type="evidence" value="ECO:0007669"/>
    <property type="project" value="UniProtKB-UniRule"/>
</dbReference>
<dbReference type="FunFam" id="3.40.50.10860:FF:000005">
    <property type="entry name" value="C-1-tetrahydrofolate synthase, cytoplasmic, putative"/>
    <property type="match status" value="1"/>
</dbReference>
<feature type="domain" description="Tetrahydrofolate dehydrogenase/cyclohydrolase catalytic" evidence="13">
    <location>
        <begin position="6"/>
        <end position="121"/>
    </location>
</feature>
<dbReference type="FunFam" id="3.40.50.720:FF:000006">
    <property type="entry name" value="Bifunctional protein FolD"/>
    <property type="match status" value="1"/>
</dbReference>
<keyword evidence="9 12" id="KW-0368">Histidine biosynthesis</keyword>
<dbReference type="Pfam" id="PF02882">
    <property type="entry name" value="THF_DHG_CYH_C"/>
    <property type="match status" value="1"/>
</dbReference>
<comment type="caution">
    <text evidence="15">The sequence shown here is derived from an EMBL/GenBank/DDBJ whole genome shotgun (WGS) entry which is preliminary data.</text>
</comment>
<dbReference type="Pfam" id="PF00763">
    <property type="entry name" value="THF_DHG_CYH"/>
    <property type="match status" value="1"/>
</dbReference>
<evidence type="ECO:0000256" key="9">
    <source>
        <dbReference type="ARBA" id="ARBA00023102"/>
    </source>
</evidence>
<dbReference type="InterPro" id="IPR036291">
    <property type="entry name" value="NAD(P)-bd_dom_sf"/>
</dbReference>
<evidence type="ECO:0000256" key="8">
    <source>
        <dbReference type="ARBA" id="ARBA00023002"/>
    </source>
</evidence>
<dbReference type="GO" id="GO:0006164">
    <property type="term" value="P:purine nucleotide biosynthetic process"/>
    <property type="evidence" value="ECO:0007669"/>
    <property type="project" value="UniProtKB-KW"/>
</dbReference>
<feature type="binding site" evidence="12">
    <location>
        <position position="191"/>
    </location>
    <ligand>
        <name>NADP(+)</name>
        <dbReference type="ChEBI" id="CHEBI:58349"/>
    </ligand>
</feature>
<gene>
    <name evidence="15" type="primary">folD_1</name>
    <name evidence="12" type="synonym">folD</name>
    <name evidence="15" type="ORF">GCM10017643_37470</name>
</gene>
<evidence type="ECO:0000313" key="16">
    <source>
        <dbReference type="Proteomes" id="UP001143370"/>
    </source>
</evidence>
<evidence type="ECO:0000256" key="5">
    <source>
        <dbReference type="ARBA" id="ARBA00022755"/>
    </source>
</evidence>